<keyword evidence="8" id="KW-1185">Reference proteome</keyword>
<evidence type="ECO:0000313" key="7">
    <source>
        <dbReference type="EMBL" id="EJD33658.1"/>
    </source>
</evidence>
<sequence length="70" mass="8159">ILNYPAGEPKSLQIRIRDLARLRPGQHLNDTLIDFGLRYWFHGLQRLNSPLASQTHVFSTQFYTKLAHAR</sequence>
<evidence type="ECO:0000256" key="2">
    <source>
        <dbReference type="ARBA" id="ARBA00022553"/>
    </source>
</evidence>
<dbReference type="KEGG" id="adl:AURDEDRAFT_76832"/>
<feature type="non-terminal residue" evidence="7">
    <location>
        <position position="1"/>
    </location>
</feature>
<evidence type="ECO:0000256" key="1">
    <source>
        <dbReference type="ARBA" id="ARBA00005234"/>
    </source>
</evidence>
<dbReference type="AlphaFoldDB" id="J0LB45"/>
<keyword evidence="3" id="KW-0645">Protease</keyword>
<keyword evidence="5" id="KW-0378">Hydrolase</keyword>
<evidence type="ECO:0000256" key="5">
    <source>
        <dbReference type="ARBA" id="ARBA00022801"/>
    </source>
</evidence>
<feature type="domain" description="Ubiquitin-like protease family profile" evidence="6">
    <location>
        <begin position="26"/>
        <end position="67"/>
    </location>
</feature>
<keyword evidence="2" id="KW-0597">Phosphoprotein</keyword>
<dbReference type="PANTHER" id="PTHR46896">
    <property type="entry name" value="SENTRIN-SPECIFIC PROTEASE"/>
    <property type="match status" value="1"/>
</dbReference>
<dbReference type="PANTHER" id="PTHR46896:SF3">
    <property type="entry name" value="FI06413P-RELATED"/>
    <property type="match status" value="1"/>
</dbReference>
<reference evidence="8" key="1">
    <citation type="journal article" date="2012" name="Science">
        <title>The Paleozoic origin of enzymatic lignin decomposition reconstructed from 31 fungal genomes.</title>
        <authorList>
            <person name="Floudas D."/>
            <person name="Binder M."/>
            <person name="Riley R."/>
            <person name="Barry K."/>
            <person name="Blanchette R.A."/>
            <person name="Henrissat B."/>
            <person name="Martinez A.T."/>
            <person name="Otillar R."/>
            <person name="Spatafora J.W."/>
            <person name="Yadav J.S."/>
            <person name="Aerts A."/>
            <person name="Benoit I."/>
            <person name="Boyd A."/>
            <person name="Carlson A."/>
            <person name="Copeland A."/>
            <person name="Coutinho P.M."/>
            <person name="de Vries R.P."/>
            <person name="Ferreira P."/>
            <person name="Findley K."/>
            <person name="Foster B."/>
            <person name="Gaskell J."/>
            <person name="Glotzer D."/>
            <person name="Gorecki P."/>
            <person name="Heitman J."/>
            <person name="Hesse C."/>
            <person name="Hori C."/>
            <person name="Igarashi K."/>
            <person name="Jurgens J.A."/>
            <person name="Kallen N."/>
            <person name="Kersten P."/>
            <person name="Kohler A."/>
            <person name="Kuees U."/>
            <person name="Kumar T.K.A."/>
            <person name="Kuo A."/>
            <person name="LaButti K."/>
            <person name="Larrondo L.F."/>
            <person name="Lindquist E."/>
            <person name="Ling A."/>
            <person name="Lombard V."/>
            <person name="Lucas S."/>
            <person name="Lundell T."/>
            <person name="Martin R."/>
            <person name="McLaughlin D.J."/>
            <person name="Morgenstern I."/>
            <person name="Morin E."/>
            <person name="Murat C."/>
            <person name="Nagy L.G."/>
            <person name="Nolan M."/>
            <person name="Ohm R.A."/>
            <person name="Patyshakuliyeva A."/>
            <person name="Rokas A."/>
            <person name="Ruiz-Duenas F.J."/>
            <person name="Sabat G."/>
            <person name="Salamov A."/>
            <person name="Samejima M."/>
            <person name="Schmutz J."/>
            <person name="Slot J.C."/>
            <person name="St John F."/>
            <person name="Stenlid J."/>
            <person name="Sun H."/>
            <person name="Sun S."/>
            <person name="Syed K."/>
            <person name="Tsang A."/>
            <person name="Wiebenga A."/>
            <person name="Young D."/>
            <person name="Pisabarro A."/>
            <person name="Eastwood D.C."/>
            <person name="Martin F."/>
            <person name="Cullen D."/>
            <person name="Grigoriev I.V."/>
            <person name="Hibbett D.S."/>
        </authorList>
    </citation>
    <scope>NUCLEOTIDE SEQUENCE [LARGE SCALE GENOMIC DNA]</scope>
    <source>
        <strain evidence="8">TFB10046</strain>
    </source>
</reference>
<dbReference type="SUPFAM" id="SSF54001">
    <property type="entry name" value="Cysteine proteinases"/>
    <property type="match status" value="1"/>
</dbReference>
<dbReference type="GO" id="GO:0006508">
    <property type="term" value="P:proteolysis"/>
    <property type="evidence" value="ECO:0007669"/>
    <property type="project" value="UniProtKB-KW"/>
</dbReference>
<gene>
    <name evidence="7" type="ORF">AURDEDRAFT_76832</name>
</gene>
<comment type="similarity">
    <text evidence="1">Belongs to the peptidase C48 family.</text>
</comment>
<dbReference type="InterPro" id="IPR051947">
    <property type="entry name" value="Sentrin-specific_protease"/>
</dbReference>
<dbReference type="InterPro" id="IPR003653">
    <property type="entry name" value="Peptidase_C48_C"/>
</dbReference>
<dbReference type="EMBL" id="JH688127">
    <property type="protein sequence ID" value="EJD33658.1"/>
    <property type="molecule type" value="Genomic_DNA"/>
</dbReference>
<organism evidence="7 8">
    <name type="scientific">Auricularia subglabra (strain TFB-10046 / SS5)</name>
    <name type="common">White-rot fungus</name>
    <name type="synonym">Auricularia delicata (strain TFB10046)</name>
    <dbReference type="NCBI Taxonomy" id="717982"/>
    <lineage>
        <taxon>Eukaryota</taxon>
        <taxon>Fungi</taxon>
        <taxon>Dikarya</taxon>
        <taxon>Basidiomycota</taxon>
        <taxon>Agaricomycotina</taxon>
        <taxon>Agaricomycetes</taxon>
        <taxon>Auriculariales</taxon>
        <taxon>Auriculariaceae</taxon>
        <taxon>Auricularia</taxon>
    </lineage>
</organism>
<evidence type="ECO:0000256" key="3">
    <source>
        <dbReference type="ARBA" id="ARBA00022670"/>
    </source>
</evidence>
<dbReference type="eggNOG" id="KOG0779">
    <property type="taxonomic scope" value="Eukaryota"/>
</dbReference>
<dbReference type="InterPro" id="IPR038765">
    <property type="entry name" value="Papain-like_cys_pep_sf"/>
</dbReference>
<dbReference type="Pfam" id="PF02902">
    <property type="entry name" value="Peptidase_C48"/>
    <property type="match status" value="1"/>
</dbReference>
<evidence type="ECO:0000259" key="6">
    <source>
        <dbReference type="Pfam" id="PF02902"/>
    </source>
</evidence>
<dbReference type="InParanoid" id="J0LB45"/>
<protein>
    <recommendedName>
        <fullName evidence="6">Ubiquitin-like protease family profile domain-containing protein</fullName>
    </recommendedName>
</protein>
<dbReference type="OrthoDB" id="442460at2759"/>
<keyword evidence="4" id="KW-0833">Ubl conjugation pathway</keyword>
<evidence type="ECO:0000313" key="8">
    <source>
        <dbReference type="Proteomes" id="UP000006514"/>
    </source>
</evidence>
<name>J0LB45_AURST</name>
<proteinExistence type="inferred from homology"/>
<evidence type="ECO:0000256" key="4">
    <source>
        <dbReference type="ARBA" id="ARBA00022786"/>
    </source>
</evidence>
<accession>J0LB45</accession>
<dbReference type="GO" id="GO:0016926">
    <property type="term" value="P:protein desumoylation"/>
    <property type="evidence" value="ECO:0007669"/>
    <property type="project" value="TreeGrafter"/>
</dbReference>
<dbReference type="GO" id="GO:0005737">
    <property type="term" value="C:cytoplasm"/>
    <property type="evidence" value="ECO:0007669"/>
    <property type="project" value="TreeGrafter"/>
</dbReference>
<dbReference type="GO" id="GO:0005634">
    <property type="term" value="C:nucleus"/>
    <property type="evidence" value="ECO:0007669"/>
    <property type="project" value="TreeGrafter"/>
</dbReference>
<dbReference type="GO" id="GO:0070139">
    <property type="term" value="F:SUMO-specific endopeptidase activity"/>
    <property type="evidence" value="ECO:0007669"/>
    <property type="project" value="TreeGrafter"/>
</dbReference>
<dbReference type="Gene3D" id="3.40.395.10">
    <property type="entry name" value="Adenoviral Proteinase, Chain A"/>
    <property type="match status" value="1"/>
</dbReference>
<dbReference type="Proteomes" id="UP000006514">
    <property type="component" value="Unassembled WGS sequence"/>
</dbReference>